<feature type="transmembrane region" description="Helical" evidence="3">
    <location>
        <begin position="156"/>
        <end position="174"/>
    </location>
</feature>
<feature type="transmembrane region" description="Helical" evidence="3">
    <location>
        <begin position="29"/>
        <end position="50"/>
    </location>
</feature>
<dbReference type="AlphaFoldDB" id="A0A6B3L755"/>
<keyword evidence="5" id="KW-1185">Reference proteome</keyword>
<evidence type="ECO:0000313" key="5">
    <source>
        <dbReference type="Proteomes" id="UP000475117"/>
    </source>
</evidence>
<keyword evidence="1" id="KW-0175">Coiled coil</keyword>
<evidence type="ECO:0000256" key="3">
    <source>
        <dbReference type="SAM" id="Phobius"/>
    </source>
</evidence>
<keyword evidence="3" id="KW-0812">Transmembrane</keyword>
<evidence type="ECO:0000256" key="2">
    <source>
        <dbReference type="SAM" id="MobiDB-lite"/>
    </source>
</evidence>
<protein>
    <submittedName>
        <fullName evidence="4">Uncharacterized protein</fullName>
    </submittedName>
</protein>
<proteinExistence type="predicted"/>
<organism evidence="4 5">
    <name type="scientific">Sulfuriroseicoccus oceanibius</name>
    <dbReference type="NCBI Taxonomy" id="2707525"/>
    <lineage>
        <taxon>Bacteria</taxon>
        <taxon>Pseudomonadati</taxon>
        <taxon>Verrucomicrobiota</taxon>
        <taxon>Verrucomicrobiia</taxon>
        <taxon>Verrucomicrobiales</taxon>
        <taxon>Verrucomicrobiaceae</taxon>
        <taxon>Sulfuriroseicoccus</taxon>
    </lineage>
</organism>
<sequence length="906" mass="100550">MPAPPSSKLPDSLKESLDGFRVALWRTKFFEASVSGALGLLIGFALVFVLDRVVDTPGAVRLGILLASLSVAGFVVPRLLQRWIWSHRTNDQLAKLVSASSPRFGDQLLGVIELENQQGDNETLSPALRQAAIAQVAEQAREYDFDSALPRRMPRWLIVVTVCVLAAVISMVVWSPPAALASAVRWVAPFSDTKRFTFTKTEPLPPSIVVPRGERFAVDVELAPDSEWQPTQGQAMVTGDLPFSVERRRDRFPFRFNGMTAPTEVRFEIGDAVEEIEVVPLVRPAVESLKVDVSYPDYLGYEPETIDAISGLVNPLEGSVLSLHGTASRELASIQVTDQNGDDLAAQIDGDTFRLNSSWMIPIEATTEGDTEAAEESEDKARSVQIRMSDVMGLQDSGPFELKVKPLKDQAPVIFLTTDSTYALLVDEDLPFELNASDDYGVAEFGLEWINLDETNAAPTVMKVGEGGHKQLREVTPFVFNGTELGIEPQRISLRGYVTDYFPDRPKQFSDPVVIEVLSHEDHAQIVQEKFGRLMDDLEEAARNEESLLAENERLGELSGEELAEAKARVDEQIAEDERTQQKIDDLERMSRELFREALRNKTIDPKAMERWSQMNNQLSELSQSEVPELLEQLQQAGDPSKAASEREQAMDRAVEEQKEVVEKMKDALKSADQTEEQLEAAGFVARLRSAAKKNRNNATSLVQVMVRSLNDEDGTLDAAGASRDEVEKDTFLELLEGAKRQEMLRRSIRNIEEDLGHYSRRSQREDYGQIQEEMRELGVVDAMDNLREEIGENLVGRSVPALKQWADQLDAWADLIDPSKQEDQNGGGGGSGGGGGQKDLAQIELMLELMRMIQQQQDIRAKTRFLGENYPGASGDASQPKAAPEAQPSEKPSLPIPPRVERPTT</sequence>
<dbReference type="EMBL" id="CP066776">
    <property type="protein sequence ID" value="QQL44031.1"/>
    <property type="molecule type" value="Genomic_DNA"/>
</dbReference>
<gene>
    <name evidence="4" type="ORF">G3M56_009000</name>
</gene>
<name>A0A6B3L755_9BACT</name>
<feature type="compositionally biased region" description="Gly residues" evidence="2">
    <location>
        <begin position="826"/>
        <end position="838"/>
    </location>
</feature>
<feature type="transmembrane region" description="Helical" evidence="3">
    <location>
        <begin position="62"/>
        <end position="80"/>
    </location>
</feature>
<reference evidence="4 5" key="1">
    <citation type="submission" date="2020-12" db="EMBL/GenBank/DDBJ databases">
        <title>Sulforoseuscoccus oceanibium gen. nov., sp. nov., a representative of the phylum Verrucomicrobia with special cytoplasmic membrane, and proposal of Sulforoseuscoccusaceae fam. nov.</title>
        <authorList>
            <person name="Xi F."/>
        </authorList>
    </citation>
    <scope>NUCLEOTIDE SEQUENCE [LARGE SCALE GENOMIC DNA]</scope>
    <source>
        <strain evidence="4 5">T37</strain>
    </source>
</reference>
<dbReference type="RefSeq" id="WP_164363381.1">
    <property type="nucleotide sequence ID" value="NZ_CP066776.1"/>
</dbReference>
<dbReference type="KEGG" id="soa:G3M56_009000"/>
<feature type="coiled-coil region" evidence="1">
    <location>
        <begin position="535"/>
        <end position="597"/>
    </location>
</feature>
<feature type="coiled-coil region" evidence="1">
    <location>
        <begin position="655"/>
        <end position="682"/>
    </location>
</feature>
<feature type="region of interest" description="Disordered" evidence="2">
    <location>
        <begin position="819"/>
        <end position="839"/>
    </location>
</feature>
<keyword evidence="3" id="KW-1133">Transmembrane helix</keyword>
<dbReference type="Proteomes" id="UP000475117">
    <property type="component" value="Chromosome"/>
</dbReference>
<feature type="region of interest" description="Disordered" evidence="2">
    <location>
        <begin position="864"/>
        <end position="906"/>
    </location>
</feature>
<evidence type="ECO:0000256" key="1">
    <source>
        <dbReference type="SAM" id="Coils"/>
    </source>
</evidence>
<keyword evidence="3" id="KW-0472">Membrane</keyword>
<accession>A0A6B3L755</accession>
<evidence type="ECO:0000313" key="4">
    <source>
        <dbReference type="EMBL" id="QQL44031.1"/>
    </source>
</evidence>